<evidence type="ECO:0000259" key="2">
    <source>
        <dbReference type="SMART" id="SM00460"/>
    </source>
</evidence>
<reference evidence="3 4" key="2">
    <citation type="submission" date="2014-10" db="EMBL/GenBank/DDBJ databases">
        <title>Comparative genomics of the Paenibacillus odorifer group.</title>
        <authorList>
            <person name="Tsai Y.-C."/>
            <person name="Martin N."/>
            <person name="Korlach J."/>
            <person name="Wiedmann M."/>
        </authorList>
    </citation>
    <scope>NUCLEOTIDE SEQUENCE [LARGE SCALE GENOMIC DNA]</scope>
    <source>
        <strain evidence="3 4">DSM 18334</strain>
    </source>
</reference>
<dbReference type="Proteomes" id="UP000029734">
    <property type="component" value="Unassembled WGS sequence"/>
</dbReference>
<feature type="signal peptide" evidence="1">
    <location>
        <begin position="1"/>
        <end position="25"/>
    </location>
</feature>
<comment type="caution">
    <text evidence="3">The sequence shown here is derived from an EMBL/GenBank/DDBJ whole genome shotgun (WGS) entry which is preliminary data.</text>
</comment>
<proteinExistence type="predicted"/>
<dbReference type="EMBL" id="JQCR01000002">
    <property type="protein sequence ID" value="KGE19445.1"/>
    <property type="molecule type" value="Genomic_DNA"/>
</dbReference>
<protein>
    <submittedName>
        <fullName evidence="3">Transglutaminase</fullName>
    </submittedName>
</protein>
<gene>
    <name evidence="3" type="ORF">PWYN_08925</name>
</gene>
<evidence type="ECO:0000313" key="4">
    <source>
        <dbReference type="Proteomes" id="UP000029734"/>
    </source>
</evidence>
<dbReference type="STRING" id="268407.PWYN_08925"/>
<keyword evidence="4" id="KW-1185">Reference proteome</keyword>
<dbReference type="eggNOG" id="COG1305">
    <property type="taxonomic scope" value="Bacteria"/>
</dbReference>
<reference evidence="3 4" key="1">
    <citation type="submission" date="2014-08" db="EMBL/GenBank/DDBJ databases">
        <authorList>
            <person name="den Bakker H.C."/>
        </authorList>
    </citation>
    <scope>NUCLEOTIDE SEQUENCE [LARGE SCALE GENOMIC DNA]</scope>
    <source>
        <strain evidence="3 4">DSM 18334</strain>
    </source>
</reference>
<dbReference type="InterPro" id="IPR002931">
    <property type="entry name" value="Transglutaminase-like"/>
</dbReference>
<dbReference type="PANTHER" id="PTHR33490:SF3">
    <property type="entry name" value="CONSERVED INTEGRAL MEMBRANE PROTEIN"/>
    <property type="match status" value="1"/>
</dbReference>
<evidence type="ECO:0000256" key="1">
    <source>
        <dbReference type="SAM" id="SignalP"/>
    </source>
</evidence>
<dbReference type="Pfam" id="PF01841">
    <property type="entry name" value="Transglut_core"/>
    <property type="match status" value="1"/>
</dbReference>
<keyword evidence="1" id="KW-0732">Signal</keyword>
<organism evidence="3 4">
    <name type="scientific">Paenibacillus wynnii</name>
    <dbReference type="NCBI Taxonomy" id="268407"/>
    <lineage>
        <taxon>Bacteria</taxon>
        <taxon>Bacillati</taxon>
        <taxon>Bacillota</taxon>
        <taxon>Bacilli</taxon>
        <taxon>Bacillales</taxon>
        <taxon>Paenibacillaceae</taxon>
        <taxon>Paenibacillus</taxon>
    </lineage>
</organism>
<dbReference type="PANTHER" id="PTHR33490">
    <property type="entry name" value="BLR5614 PROTEIN-RELATED"/>
    <property type="match status" value="1"/>
</dbReference>
<dbReference type="InterPro" id="IPR038765">
    <property type="entry name" value="Papain-like_cys_pep_sf"/>
</dbReference>
<feature type="chain" id="PRO_5001938095" evidence="1">
    <location>
        <begin position="26"/>
        <end position="269"/>
    </location>
</feature>
<dbReference type="SUPFAM" id="SSF54001">
    <property type="entry name" value="Cysteine proteinases"/>
    <property type="match status" value="1"/>
</dbReference>
<dbReference type="Gene3D" id="3.10.620.30">
    <property type="match status" value="1"/>
</dbReference>
<feature type="domain" description="Transglutaminase-like" evidence="2">
    <location>
        <begin position="185"/>
        <end position="243"/>
    </location>
</feature>
<dbReference type="OrthoDB" id="9787782at2"/>
<dbReference type="AlphaFoldDB" id="A0A098MA68"/>
<accession>A0A098MA68</accession>
<dbReference type="SMART" id="SM00460">
    <property type="entry name" value="TGc"/>
    <property type="match status" value="1"/>
</dbReference>
<sequence length="269" mass="30234">MKKFYFMLMTLFVLVTSVQVTTAEAATTDTTWLNTSKLAEGVIGVQYEVPSNKRTKLMITKDNSSYTYNLVSSNQTEVFPLQQGNGSYKVSVLENTTGNKYRVIYSEEVDLSLSNTNVVYLNSVQNIKWNSSDKAIQKAQQLTQGLTKDEDKVKAIYNYIVKNVQYDYTLAANVATDYIPNINNTITNKKGICYDYSSLFAAMLRSVDIPAKLVMGNTSYVSEYHAWNEVLLNGKWVTVDTTVDAGLIKNKKTAELIKSSSKYTSAKFY</sequence>
<evidence type="ECO:0000313" key="3">
    <source>
        <dbReference type="EMBL" id="KGE19445.1"/>
    </source>
</evidence>
<dbReference type="RefSeq" id="WP_036650400.1">
    <property type="nucleotide sequence ID" value="NZ_JQCR01000002.1"/>
</dbReference>
<name>A0A098MA68_9BACL</name>